<keyword evidence="2" id="KW-1133">Transmembrane helix</keyword>
<dbReference type="eggNOG" id="COG4633">
    <property type="taxonomic scope" value="Bacteria"/>
</dbReference>
<feature type="region of interest" description="Disordered" evidence="1">
    <location>
        <begin position="401"/>
        <end position="430"/>
    </location>
</feature>
<dbReference type="PANTHER" id="PTHR42208:SF1">
    <property type="entry name" value="HEAVY METAL TRANSPORTER"/>
    <property type="match status" value="1"/>
</dbReference>
<evidence type="ECO:0000313" key="4">
    <source>
        <dbReference type="EMBL" id="AGK98925.1"/>
    </source>
</evidence>
<dbReference type="eggNOG" id="COG2836">
    <property type="taxonomic scope" value="Bacteria"/>
</dbReference>
<dbReference type="InterPro" id="IPR008972">
    <property type="entry name" value="Cupredoxin"/>
</dbReference>
<evidence type="ECO:0000256" key="2">
    <source>
        <dbReference type="SAM" id="Phobius"/>
    </source>
</evidence>
<dbReference type="PATRIC" id="fig|86416.3.peg.4199"/>
<keyword evidence="2" id="KW-0472">Membrane</keyword>
<feature type="transmembrane region" description="Helical" evidence="2">
    <location>
        <begin position="256"/>
        <end position="283"/>
    </location>
</feature>
<dbReference type="EMBL" id="CP003261">
    <property type="protein sequence ID" value="AGK98925.1"/>
    <property type="molecule type" value="Genomic_DNA"/>
</dbReference>
<proteinExistence type="predicted"/>
<keyword evidence="2" id="KW-0812">Transmembrane</keyword>
<keyword evidence="5" id="KW-1185">Reference proteome</keyword>
<dbReference type="Proteomes" id="UP000013523">
    <property type="component" value="Chromosome"/>
</dbReference>
<reference evidence="4 5" key="1">
    <citation type="submission" date="2012-01" db="EMBL/GenBank/DDBJ databases">
        <title>Complete sequence of chromosome of Clostridium pasteurianum BC1.</title>
        <authorList>
            <consortium name="US DOE Joint Genome Institute"/>
            <person name="Lucas S."/>
            <person name="Han J."/>
            <person name="Lapidus A."/>
            <person name="Cheng J.-F."/>
            <person name="Goodwin L."/>
            <person name="Pitluck S."/>
            <person name="Peters L."/>
            <person name="Mikhailova N."/>
            <person name="Teshima H."/>
            <person name="Detter J.C."/>
            <person name="Han C."/>
            <person name="Tapia R."/>
            <person name="Land M."/>
            <person name="Hauser L."/>
            <person name="Kyrpides N."/>
            <person name="Ivanova N."/>
            <person name="Pagani I."/>
            <person name="Dunn J."/>
            <person name="Taghavi S."/>
            <person name="Francis A."/>
            <person name="van der Lelie D."/>
            <person name="Woyke T."/>
        </authorList>
    </citation>
    <scope>NUCLEOTIDE SEQUENCE [LARGE SCALE GENOMIC DNA]</scope>
    <source>
        <strain evidence="4 5">BC1</strain>
    </source>
</reference>
<feature type="domain" description="Urease accessory protein UreH-like transmembrane" evidence="3">
    <location>
        <begin position="69"/>
        <end position="269"/>
    </location>
</feature>
<feature type="transmembrane region" description="Helical" evidence="2">
    <location>
        <begin position="20"/>
        <end position="40"/>
    </location>
</feature>
<dbReference type="Pfam" id="PF13386">
    <property type="entry name" value="DsbD_2"/>
    <property type="match status" value="1"/>
</dbReference>
<evidence type="ECO:0000256" key="1">
    <source>
        <dbReference type="SAM" id="MobiDB-lite"/>
    </source>
</evidence>
<dbReference type="HOGENOM" id="CLU_420298_0_0_9"/>
<dbReference type="PANTHER" id="PTHR42208">
    <property type="entry name" value="HEAVY METAL TRANSPORTER-RELATED"/>
    <property type="match status" value="1"/>
</dbReference>
<dbReference type="RefSeq" id="WP_015617199.1">
    <property type="nucleotide sequence ID" value="NC_021182.1"/>
</dbReference>
<feature type="compositionally biased region" description="Low complexity" evidence="1">
    <location>
        <begin position="404"/>
        <end position="430"/>
    </location>
</feature>
<organism evidence="4 5">
    <name type="scientific">Clostridium pasteurianum BC1</name>
    <dbReference type="NCBI Taxonomy" id="86416"/>
    <lineage>
        <taxon>Bacteria</taxon>
        <taxon>Bacillati</taxon>
        <taxon>Bacillota</taxon>
        <taxon>Clostridia</taxon>
        <taxon>Eubacteriales</taxon>
        <taxon>Clostridiaceae</taxon>
        <taxon>Clostridium</taxon>
    </lineage>
</organism>
<feature type="transmembrane region" description="Helical" evidence="2">
    <location>
        <begin position="190"/>
        <end position="214"/>
    </location>
</feature>
<dbReference type="KEGG" id="cpas:Clopa_4195"/>
<evidence type="ECO:0000259" key="3">
    <source>
        <dbReference type="Pfam" id="PF13386"/>
    </source>
</evidence>
<name>R4KH34_CLOPA</name>
<feature type="transmembrane region" description="Helical" evidence="2">
    <location>
        <begin position="120"/>
        <end position="143"/>
    </location>
</feature>
<feature type="transmembrane region" description="Helical" evidence="2">
    <location>
        <begin position="220"/>
        <end position="244"/>
    </location>
</feature>
<sequence length="565" mass="61934">MIKLLKTNNVNLKKLMYRLFIFLIIITCIIVLVISVKKIFNVDIIGVFKNLFLLKYLPKLGNNTSYGLIFIFGILTSFHCIGMCGGIAISQTVKKSEIENSNNRLHSVVLPSLIYNIGRVTSYTIVGAVVGGLGGIISFAGVWKGIVPIISGIFMIIMAINLLGIFKFLRRLNITMPYFAAKKIFEGNSYSPIIVGLLSGLMPCGPLQMMQLYALSTKSILYGAVSMLVFSMGTMPLLFTFGTINTFLNKKFSKIILKVSAVLVFSLGVVMIGRGLALAGISIEMPNMNIVKNGDIAFAVIKGNSQTVQAEVQSDTFPEIVVVKGIPVKWNMHVDKDNLNDCNKEFQVSKLKIDKGLAAGDNIVEFTPDEAGNFTYTCWMGMIKSKVIVVDNQSDLNKIEKKSTAPTSTQQISTSSATSISSSKTSSNSNAPVQTFTGYITTEDDFATNLKEDTAFMIYMRLMTLSGLGITFQQDGKWVFYYIDGNIATDNKKHGEKWTFDGTGSQLDAWKLVESQAKENNGVNKMKPVPVTITGILNGNTQTNPGLDADGKYFPIIVVKSMTKN</sequence>
<feature type="transmembrane region" description="Helical" evidence="2">
    <location>
        <begin position="149"/>
        <end position="169"/>
    </location>
</feature>
<protein>
    <recommendedName>
        <fullName evidence="3">Urease accessory protein UreH-like transmembrane domain-containing protein</fullName>
    </recommendedName>
</protein>
<evidence type="ECO:0000313" key="5">
    <source>
        <dbReference type="Proteomes" id="UP000013523"/>
    </source>
</evidence>
<dbReference type="AlphaFoldDB" id="R4KH34"/>
<feature type="transmembrane region" description="Helical" evidence="2">
    <location>
        <begin position="66"/>
        <end position="89"/>
    </location>
</feature>
<dbReference type="InterPro" id="IPR039447">
    <property type="entry name" value="UreH-like_TM_dom"/>
</dbReference>
<dbReference type="Gene3D" id="2.60.40.420">
    <property type="entry name" value="Cupredoxins - blue copper proteins"/>
    <property type="match status" value="1"/>
</dbReference>
<gene>
    <name evidence="4" type="ORF">Clopa_4195</name>
</gene>
<dbReference type="STRING" id="86416.Clopa_4195"/>
<accession>R4KH34</accession>